<dbReference type="SUPFAM" id="SSF88659">
    <property type="entry name" value="Sigma3 and sigma4 domains of RNA polymerase sigma factors"/>
    <property type="match status" value="1"/>
</dbReference>
<dbReference type="Proteomes" id="UP001329151">
    <property type="component" value="Chromosome"/>
</dbReference>
<dbReference type="InterPro" id="IPR013249">
    <property type="entry name" value="RNA_pol_sigma70_r4_t2"/>
</dbReference>
<accession>A0AA86J7G5</accession>
<dbReference type="InterPro" id="IPR013325">
    <property type="entry name" value="RNA_pol_sigma_r2"/>
</dbReference>
<keyword evidence="3" id="KW-0731">Sigma factor</keyword>
<dbReference type="InterPro" id="IPR014284">
    <property type="entry name" value="RNA_pol_sigma-70_dom"/>
</dbReference>
<feature type="domain" description="RNA polymerase sigma-70 region 2" evidence="5">
    <location>
        <begin position="56"/>
        <end position="123"/>
    </location>
</feature>
<dbReference type="Gene3D" id="1.10.10.10">
    <property type="entry name" value="Winged helix-like DNA-binding domain superfamily/Winged helix DNA-binding domain"/>
    <property type="match status" value="1"/>
</dbReference>
<feature type="domain" description="RNA polymerase sigma factor 70 region 4 type 2" evidence="6">
    <location>
        <begin position="162"/>
        <end position="212"/>
    </location>
</feature>
<evidence type="ECO:0000256" key="3">
    <source>
        <dbReference type="ARBA" id="ARBA00023082"/>
    </source>
</evidence>
<dbReference type="InterPro" id="IPR007627">
    <property type="entry name" value="RNA_pol_sigma70_r2"/>
</dbReference>
<sequence>MAFLMEASAQLDCKLISTVRNTYIDDYIAGTARLKEELASLIGRIANRDRQAFEELYQLTSRKMFAVALRIVREPGLAQDVLQDSYIRLWRYAHTFNGKLSAPETWLHQVVRNRALDLIAQQSHTLNSISIDQFADQDEDSSDLVFEAHSVSSDDKETTKVMQACVQRLDGKYRQVLTLAYTHGMSHAEISEHLNVPLGTVKTWVRRGLMELKTVYDEVQSEGLVTLVAKANARRKDAEQSGYLA</sequence>
<reference evidence="7 8" key="1">
    <citation type="submission" date="2023-10" db="EMBL/GenBank/DDBJ databases">
        <title>Complete Genome Sequence of Limnobacter thiooxidans CS-K2T, Isolated from freshwater lake sediments in Bavaria, Germany.</title>
        <authorList>
            <person name="Naruki M."/>
            <person name="Watanabe A."/>
            <person name="Warashina T."/>
            <person name="Morita T."/>
            <person name="Arakawa K."/>
        </authorList>
    </citation>
    <scope>NUCLEOTIDE SEQUENCE [LARGE SCALE GENOMIC DNA]</scope>
    <source>
        <strain evidence="7 8">CS-K2</strain>
    </source>
</reference>
<keyword evidence="4" id="KW-0804">Transcription</keyword>
<dbReference type="PANTHER" id="PTHR43133:SF62">
    <property type="entry name" value="RNA POLYMERASE SIGMA FACTOR SIGZ"/>
    <property type="match status" value="1"/>
</dbReference>
<evidence type="ECO:0000259" key="5">
    <source>
        <dbReference type="Pfam" id="PF04542"/>
    </source>
</evidence>
<dbReference type="GO" id="GO:0016987">
    <property type="term" value="F:sigma factor activity"/>
    <property type="evidence" value="ECO:0007669"/>
    <property type="project" value="UniProtKB-KW"/>
</dbReference>
<evidence type="ECO:0000256" key="2">
    <source>
        <dbReference type="ARBA" id="ARBA00023015"/>
    </source>
</evidence>
<evidence type="ECO:0000259" key="6">
    <source>
        <dbReference type="Pfam" id="PF08281"/>
    </source>
</evidence>
<dbReference type="GO" id="GO:0003677">
    <property type="term" value="F:DNA binding"/>
    <property type="evidence" value="ECO:0007669"/>
    <property type="project" value="InterPro"/>
</dbReference>
<dbReference type="InterPro" id="IPR039425">
    <property type="entry name" value="RNA_pol_sigma-70-like"/>
</dbReference>
<proteinExistence type="inferred from homology"/>
<organism evidence="7 8">
    <name type="scientific">Limnobacter thiooxidans</name>
    <dbReference type="NCBI Taxonomy" id="131080"/>
    <lineage>
        <taxon>Bacteria</taxon>
        <taxon>Pseudomonadati</taxon>
        <taxon>Pseudomonadota</taxon>
        <taxon>Betaproteobacteria</taxon>
        <taxon>Burkholderiales</taxon>
        <taxon>Burkholderiaceae</taxon>
        <taxon>Limnobacter</taxon>
    </lineage>
</organism>
<name>A0AA86J7G5_9BURK</name>
<gene>
    <name evidence="7" type="ORF">RGQ30_19060</name>
</gene>
<evidence type="ECO:0000313" key="8">
    <source>
        <dbReference type="Proteomes" id="UP001329151"/>
    </source>
</evidence>
<dbReference type="GO" id="GO:0006352">
    <property type="term" value="P:DNA-templated transcription initiation"/>
    <property type="evidence" value="ECO:0007669"/>
    <property type="project" value="InterPro"/>
</dbReference>
<keyword evidence="8" id="KW-1185">Reference proteome</keyword>
<evidence type="ECO:0000313" key="7">
    <source>
        <dbReference type="EMBL" id="BET26405.1"/>
    </source>
</evidence>
<dbReference type="CDD" id="cd06171">
    <property type="entry name" value="Sigma70_r4"/>
    <property type="match status" value="1"/>
</dbReference>
<dbReference type="AlphaFoldDB" id="A0AA86J7G5"/>
<dbReference type="NCBIfam" id="TIGR02937">
    <property type="entry name" value="sigma70-ECF"/>
    <property type="match status" value="1"/>
</dbReference>
<evidence type="ECO:0000256" key="1">
    <source>
        <dbReference type="ARBA" id="ARBA00010641"/>
    </source>
</evidence>
<keyword evidence="2" id="KW-0805">Transcription regulation</keyword>
<dbReference type="SUPFAM" id="SSF88946">
    <property type="entry name" value="Sigma2 domain of RNA polymerase sigma factors"/>
    <property type="match status" value="1"/>
</dbReference>
<dbReference type="PANTHER" id="PTHR43133">
    <property type="entry name" value="RNA POLYMERASE ECF-TYPE SIGMA FACTO"/>
    <property type="match status" value="1"/>
</dbReference>
<evidence type="ECO:0000256" key="4">
    <source>
        <dbReference type="ARBA" id="ARBA00023163"/>
    </source>
</evidence>
<dbReference type="Gene3D" id="1.10.1740.10">
    <property type="match status" value="1"/>
</dbReference>
<protein>
    <submittedName>
        <fullName evidence="7">Uncharacterized protein</fullName>
    </submittedName>
</protein>
<dbReference type="Pfam" id="PF04542">
    <property type="entry name" value="Sigma70_r2"/>
    <property type="match status" value="1"/>
</dbReference>
<dbReference type="InterPro" id="IPR013324">
    <property type="entry name" value="RNA_pol_sigma_r3/r4-like"/>
</dbReference>
<dbReference type="KEGG" id="lto:RGQ30_19060"/>
<comment type="similarity">
    <text evidence="1">Belongs to the sigma-70 factor family. ECF subfamily.</text>
</comment>
<dbReference type="Pfam" id="PF08281">
    <property type="entry name" value="Sigma70_r4_2"/>
    <property type="match status" value="1"/>
</dbReference>
<dbReference type="InterPro" id="IPR036388">
    <property type="entry name" value="WH-like_DNA-bd_sf"/>
</dbReference>
<dbReference type="EMBL" id="AP028947">
    <property type="protein sequence ID" value="BET26405.1"/>
    <property type="molecule type" value="Genomic_DNA"/>
</dbReference>